<keyword evidence="2" id="KW-0645">Protease</keyword>
<keyword evidence="7" id="KW-1185">Reference proteome</keyword>
<dbReference type="GO" id="GO:0006508">
    <property type="term" value="P:proteolysis"/>
    <property type="evidence" value="ECO:0007669"/>
    <property type="project" value="UniProtKB-KW"/>
</dbReference>
<evidence type="ECO:0000256" key="4">
    <source>
        <dbReference type="ARBA" id="ARBA00022825"/>
    </source>
</evidence>
<dbReference type="GO" id="GO:0008236">
    <property type="term" value="F:serine-type peptidase activity"/>
    <property type="evidence" value="ECO:0007669"/>
    <property type="project" value="UniProtKB-KW"/>
</dbReference>
<dbReference type="OrthoDB" id="2731504at2"/>
<keyword evidence="3" id="KW-0378">Hydrolase</keyword>
<dbReference type="SUPFAM" id="SSF52317">
    <property type="entry name" value="Class I glutamine amidotransferase-like"/>
    <property type="match status" value="1"/>
</dbReference>
<evidence type="ECO:0000313" key="7">
    <source>
        <dbReference type="Proteomes" id="UP000092650"/>
    </source>
</evidence>
<dbReference type="Pfam" id="PF03575">
    <property type="entry name" value="Peptidase_S51"/>
    <property type="match status" value="1"/>
</dbReference>
<dbReference type="InterPro" id="IPR029062">
    <property type="entry name" value="Class_I_gatase-like"/>
</dbReference>
<organism evidence="6 7">
    <name type="scientific">Planococcus plakortidis</name>
    <dbReference type="NCBI Taxonomy" id="1038856"/>
    <lineage>
        <taxon>Bacteria</taxon>
        <taxon>Bacillati</taxon>
        <taxon>Bacillota</taxon>
        <taxon>Bacilli</taxon>
        <taxon>Bacillales</taxon>
        <taxon>Caryophanaceae</taxon>
        <taxon>Planococcus</taxon>
    </lineage>
</organism>
<sequence>MKEALMKTHYYLGWFTDFFPENLSKALREDLTERKSLVMVSSDPSDPEVDGAVERSWLNQAGISFDEYHLIDSSIEREVAHASIRDASAIFLLGGDTLKQNRFLKEFKLAEPIKTSAALVMGASAGAINMSAKWKCSERFGYPLGMDTVCDGLALDPFSVLSHFDLENNMALVQEELSALSEEMDVYASNKDCALRTREGHLDIFGDVYAMSRSQVRKVEETF</sequence>
<dbReference type="AlphaFoldDB" id="A0A1C7ED93"/>
<evidence type="ECO:0000256" key="5">
    <source>
        <dbReference type="SAM" id="Coils"/>
    </source>
</evidence>
<comment type="similarity">
    <text evidence="1">Belongs to the peptidase S51 family.</text>
</comment>
<feature type="coiled-coil region" evidence="5">
    <location>
        <begin position="163"/>
        <end position="190"/>
    </location>
</feature>
<dbReference type="KEGG" id="ppla:BBI15_10785"/>
<keyword evidence="5" id="KW-0175">Coiled coil</keyword>
<dbReference type="InterPro" id="IPR005320">
    <property type="entry name" value="Peptidase_S51"/>
</dbReference>
<accession>A0A1C7ED93</accession>
<dbReference type="STRING" id="1038856.BBI15_10785"/>
<evidence type="ECO:0000313" key="6">
    <source>
        <dbReference type="EMBL" id="ANU21739.1"/>
    </source>
</evidence>
<evidence type="ECO:0000256" key="2">
    <source>
        <dbReference type="ARBA" id="ARBA00022670"/>
    </source>
</evidence>
<protein>
    <submittedName>
        <fullName evidence="6">Cyanophycinase</fullName>
    </submittedName>
</protein>
<reference evidence="6" key="1">
    <citation type="submission" date="2016-10" db="EMBL/GenBank/DDBJ databases">
        <authorList>
            <person name="See-Too W.S."/>
        </authorList>
    </citation>
    <scope>NUCLEOTIDE SEQUENCE [LARGE SCALE GENOMIC DNA]</scope>
    <source>
        <strain evidence="6">DSM 23997</strain>
    </source>
</reference>
<evidence type="ECO:0000256" key="1">
    <source>
        <dbReference type="ARBA" id="ARBA00006534"/>
    </source>
</evidence>
<gene>
    <name evidence="6" type="ORF">BBI15_10785</name>
</gene>
<proteinExistence type="inferred from homology"/>
<evidence type="ECO:0000256" key="3">
    <source>
        <dbReference type="ARBA" id="ARBA00022801"/>
    </source>
</evidence>
<keyword evidence="4" id="KW-0720">Serine protease</keyword>
<dbReference type="Proteomes" id="UP000092650">
    <property type="component" value="Chromosome"/>
</dbReference>
<name>A0A1C7ED93_9BACL</name>
<dbReference type="EMBL" id="CP016539">
    <property type="protein sequence ID" value="ANU21739.1"/>
    <property type="molecule type" value="Genomic_DNA"/>
</dbReference>
<dbReference type="Gene3D" id="3.40.50.880">
    <property type="match status" value="1"/>
</dbReference>